<sequence>MVARTYSLCGEVDGPWAVAVDAVLKSAGWSKAADADLLLFVPRATAPGASDFAEAERLQVQLDAVKAKSTLDALGEVAATTLAVALFDGRIRTLKQHFAGRSAVDAARRDIVVTAALGRAPALRVTGLEFGAAPEGPDQRDPTWQAAQVERISVAIPDLSRLPSMLTYLAQQKAVTGQIIRLENRV</sequence>
<organism evidence="1 2">
    <name type="scientific">Pontivivens insulae</name>
    <dbReference type="NCBI Taxonomy" id="1639689"/>
    <lineage>
        <taxon>Bacteria</taxon>
        <taxon>Pseudomonadati</taxon>
        <taxon>Pseudomonadota</taxon>
        <taxon>Alphaproteobacteria</taxon>
        <taxon>Rhodobacterales</taxon>
        <taxon>Paracoccaceae</taxon>
        <taxon>Pontivivens</taxon>
    </lineage>
</organism>
<proteinExistence type="predicted"/>
<dbReference type="EMBL" id="OMKW01000001">
    <property type="protein sequence ID" value="SPF27802.1"/>
    <property type="molecule type" value="Genomic_DNA"/>
</dbReference>
<evidence type="ECO:0000313" key="1">
    <source>
        <dbReference type="EMBL" id="SPF27802.1"/>
    </source>
</evidence>
<evidence type="ECO:0000313" key="2">
    <source>
        <dbReference type="Proteomes" id="UP000244932"/>
    </source>
</evidence>
<dbReference type="AlphaFoldDB" id="A0A2R8A6L9"/>
<name>A0A2R8A6L9_9RHOB</name>
<dbReference type="RefSeq" id="WP_108780579.1">
    <property type="nucleotide sequence ID" value="NZ_OMKW01000001.1"/>
</dbReference>
<protein>
    <submittedName>
        <fullName evidence="1">Uncharacterized protein</fullName>
    </submittedName>
</protein>
<dbReference type="Proteomes" id="UP000244932">
    <property type="component" value="Unassembled WGS sequence"/>
</dbReference>
<keyword evidence="2" id="KW-1185">Reference proteome</keyword>
<reference evidence="1 2" key="1">
    <citation type="submission" date="2018-03" db="EMBL/GenBank/DDBJ databases">
        <authorList>
            <person name="Keele B.F."/>
        </authorList>
    </citation>
    <scope>NUCLEOTIDE SEQUENCE [LARGE SCALE GENOMIC DNA]</scope>
    <source>
        <strain evidence="1 2">CeCT 8812</strain>
    </source>
</reference>
<gene>
    <name evidence="1" type="ORF">POI8812_00097</name>
</gene>
<accession>A0A2R8A6L9</accession>